<gene>
    <name evidence="2" type="ORF">E6C76_06900</name>
</gene>
<feature type="region of interest" description="Disordered" evidence="1">
    <location>
        <begin position="1"/>
        <end position="32"/>
    </location>
</feature>
<protein>
    <submittedName>
        <fullName evidence="2">2'-5' RNA ligase family protein</fullName>
    </submittedName>
</protein>
<reference evidence="2 3" key="1">
    <citation type="submission" date="2019-04" db="EMBL/GenBank/DDBJ databases">
        <title>Azoarcus nasutitermitis sp. nov. isolated from termite nest.</title>
        <authorList>
            <person name="Lin S.-Y."/>
            <person name="Hameed A."/>
            <person name="Hsu Y.-H."/>
            <person name="Young C.-C."/>
        </authorList>
    </citation>
    <scope>NUCLEOTIDE SEQUENCE [LARGE SCALE GENOMIC DNA]</scope>
    <source>
        <strain evidence="2 3">CC-YHH838</strain>
    </source>
</reference>
<feature type="compositionally biased region" description="Polar residues" evidence="1">
    <location>
        <begin position="8"/>
        <end position="20"/>
    </location>
</feature>
<dbReference type="AlphaFoldDB" id="A0A4S4B302"/>
<comment type="caution">
    <text evidence="2">The sequence shown here is derived from an EMBL/GenBank/DDBJ whole genome shotgun (WGS) entry which is preliminary data.</text>
</comment>
<dbReference type="Proteomes" id="UP000308430">
    <property type="component" value="Unassembled WGS sequence"/>
</dbReference>
<evidence type="ECO:0000313" key="3">
    <source>
        <dbReference type="Proteomes" id="UP000308430"/>
    </source>
</evidence>
<name>A0A4S4B302_9RHOO</name>
<keyword evidence="2" id="KW-0436">Ligase</keyword>
<sequence length="257" mass="27507">MEGAGSPAPSTTPLPGNRLSSAAMPRYPDLPPGSRCIRNVQRDFPEWHRGRPHYALWGLDVDVPEVRRQVDAARGGLNGLLLDGYVRQPHVTLGLCGFPCADPQRSDDFGPAMLRAQLAALRALRPAPFEIAIGGLNSFASAPYLTVSDTQGQLATLHESLSAGGLKRTDGGFVPHVTVGLYADAWPAGAVRARLADCAAGETLRLSVPRITLFSYAAREIGGTLARLAEYALDGGELCWRENLPEQLAAHRAPHCN</sequence>
<dbReference type="Gene3D" id="3.90.1140.10">
    <property type="entry name" value="Cyclic phosphodiesterase"/>
    <property type="match status" value="1"/>
</dbReference>
<evidence type="ECO:0000256" key="1">
    <source>
        <dbReference type="SAM" id="MobiDB-lite"/>
    </source>
</evidence>
<dbReference type="Pfam" id="PF13563">
    <property type="entry name" value="2_5_RNA_ligase2"/>
    <property type="match status" value="1"/>
</dbReference>
<proteinExistence type="predicted"/>
<dbReference type="SUPFAM" id="SSF55144">
    <property type="entry name" value="LigT-like"/>
    <property type="match status" value="1"/>
</dbReference>
<dbReference type="OrthoDB" id="5540889at2"/>
<dbReference type="GO" id="GO:0016874">
    <property type="term" value="F:ligase activity"/>
    <property type="evidence" value="ECO:0007669"/>
    <property type="project" value="UniProtKB-KW"/>
</dbReference>
<evidence type="ECO:0000313" key="2">
    <source>
        <dbReference type="EMBL" id="THF66555.1"/>
    </source>
</evidence>
<accession>A0A4S4B302</accession>
<keyword evidence="3" id="KW-1185">Reference proteome</keyword>
<dbReference type="InterPro" id="IPR009097">
    <property type="entry name" value="Cyclic_Pdiesterase"/>
</dbReference>
<organism evidence="2 3">
    <name type="scientific">Pseudothauera nasutitermitis</name>
    <dbReference type="NCBI Taxonomy" id="2565930"/>
    <lineage>
        <taxon>Bacteria</taxon>
        <taxon>Pseudomonadati</taxon>
        <taxon>Pseudomonadota</taxon>
        <taxon>Betaproteobacteria</taxon>
        <taxon>Rhodocyclales</taxon>
        <taxon>Zoogloeaceae</taxon>
        <taxon>Pseudothauera</taxon>
    </lineage>
</organism>
<dbReference type="EMBL" id="SSOC01000002">
    <property type="protein sequence ID" value="THF66555.1"/>
    <property type="molecule type" value="Genomic_DNA"/>
</dbReference>